<protein>
    <submittedName>
        <fullName evidence="1">Uncharacterized protein</fullName>
    </submittedName>
</protein>
<dbReference type="RefSeq" id="WP_229292011.1">
    <property type="nucleotide sequence ID" value="NZ_CP086654.1"/>
</dbReference>
<reference evidence="1 2" key="1">
    <citation type="journal article" date="2022" name="Pathogens">
        <title>Staphylococcus ratti sp. nov. Isolated from a Lab Rat.</title>
        <authorList>
            <person name="Kovarovic V."/>
            <person name="Sedlacek I."/>
            <person name="Petras P."/>
            <person name="Kralova S."/>
            <person name="Maslanova I."/>
            <person name="Svec P."/>
            <person name="Neumann-Schaal M."/>
            <person name="Botka T."/>
            <person name="Gelbicova T."/>
            <person name="Stankova E."/>
            <person name="Doskar J."/>
            <person name="Pantucek R."/>
        </authorList>
    </citation>
    <scope>NUCLEOTIDE SEQUENCE [LARGE SCALE GENOMIC DNA]</scope>
    <source>
        <strain evidence="1 2">CCM 9025</strain>
    </source>
</reference>
<gene>
    <name evidence="1" type="ORF">LN051_07955</name>
</gene>
<keyword evidence="2" id="KW-1185">Reference proteome</keyword>
<dbReference type="Proteomes" id="UP001197626">
    <property type="component" value="Chromosome"/>
</dbReference>
<dbReference type="EMBL" id="CP086654">
    <property type="protein sequence ID" value="UEX89506.1"/>
    <property type="molecule type" value="Genomic_DNA"/>
</dbReference>
<evidence type="ECO:0000313" key="2">
    <source>
        <dbReference type="Proteomes" id="UP001197626"/>
    </source>
</evidence>
<sequence length="187" mass="22580">MDDDKKAFLKSLPYTHCYVRLNEGILRVYEDEAMQNVKQYHQHPDYAKVLYEYEHDKLALLLNEKRVFVKRDDVSLMLFKHFNFETNHYQVINMSEPTFMYDSETKKTSTIEVENAWQAIASHLYIHQLLQNQQQQLAVKKLLGDNLKQRTQIEQLIEMKDTLLKRYLKLRESKLGRIQIKLWERRS</sequence>
<proteinExistence type="predicted"/>
<name>A0ABY3PB32_9STAP</name>
<organism evidence="1 2">
    <name type="scientific">Staphylococcus ratti</name>
    <dbReference type="NCBI Taxonomy" id="2892440"/>
    <lineage>
        <taxon>Bacteria</taxon>
        <taxon>Bacillati</taxon>
        <taxon>Bacillota</taxon>
        <taxon>Bacilli</taxon>
        <taxon>Bacillales</taxon>
        <taxon>Staphylococcaceae</taxon>
        <taxon>Staphylococcus</taxon>
    </lineage>
</organism>
<accession>A0ABY3PB32</accession>
<evidence type="ECO:0000313" key="1">
    <source>
        <dbReference type="EMBL" id="UEX89506.1"/>
    </source>
</evidence>